<sequence>MGRADVVSISIDSLDGAPTRIAHMLSASRTRMNARIAGAHRTPWGERQMTAIPGVPSWRVSEDTAMSAYQFLRASIWDSLHTSLFDGVAAAIRTLMPPFVGAVTWYGQQEAHRVAYYDYYRRSRLAMFRPEDLDLLAVLATLTRATGWWWAFDDVCVMAERPTALHTETAPNGQFNQQRLHRDDEPAIEFTDGQQVFAHHGTIIPAWVVREPTVERIARERNVEVRRCAIERIGWDTYVDTAGLDEIDQADDPGNTGNRLRLYTTPDGWGRRERILLVVNGSTERDGQRRRYGLRVPPWIGSALDAAGWTYGIRGSDYARLARRT</sequence>
<dbReference type="InterPro" id="IPR046633">
    <property type="entry name" value="DUF6745"/>
</dbReference>
<evidence type="ECO:0000313" key="2">
    <source>
        <dbReference type="EMBL" id="GGF26850.1"/>
    </source>
</evidence>
<dbReference type="Pfam" id="PF20530">
    <property type="entry name" value="DUF6745"/>
    <property type="match status" value="1"/>
</dbReference>
<reference evidence="3" key="1">
    <citation type="journal article" date="2019" name="Int. J. Syst. Evol. Microbiol.">
        <title>The Global Catalogue of Microorganisms (GCM) 10K type strain sequencing project: providing services to taxonomists for standard genome sequencing and annotation.</title>
        <authorList>
            <consortium name="The Broad Institute Genomics Platform"/>
            <consortium name="The Broad Institute Genome Sequencing Center for Infectious Disease"/>
            <person name="Wu L."/>
            <person name="Ma J."/>
        </authorList>
    </citation>
    <scope>NUCLEOTIDE SEQUENCE [LARGE SCALE GENOMIC DNA]</scope>
    <source>
        <strain evidence="3">CCM 7855</strain>
    </source>
</reference>
<protein>
    <recommendedName>
        <fullName evidence="1">DUF6745 domain-containing protein</fullName>
    </recommendedName>
</protein>
<keyword evidence="3" id="KW-1185">Reference proteome</keyword>
<evidence type="ECO:0000259" key="1">
    <source>
        <dbReference type="Pfam" id="PF20530"/>
    </source>
</evidence>
<dbReference type="EMBL" id="BMCS01000001">
    <property type="protein sequence ID" value="GGF26850.1"/>
    <property type="molecule type" value="Genomic_DNA"/>
</dbReference>
<comment type="caution">
    <text evidence="2">The sequence shown here is derived from an EMBL/GenBank/DDBJ whole genome shotgun (WGS) entry which is preliminary data.</text>
</comment>
<feature type="domain" description="DUF6745" evidence="1">
    <location>
        <begin position="124"/>
        <end position="320"/>
    </location>
</feature>
<proteinExistence type="predicted"/>
<name>A0ABQ1UTP0_9NOCA</name>
<dbReference type="Proteomes" id="UP000632454">
    <property type="component" value="Unassembled WGS sequence"/>
</dbReference>
<evidence type="ECO:0000313" key="3">
    <source>
        <dbReference type="Proteomes" id="UP000632454"/>
    </source>
</evidence>
<gene>
    <name evidence="2" type="ORF">GCM10007298_23530</name>
</gene>
<organism evidence="2 3">
    <name type="scientific">Williamsia phyllosphaerae</name>
    <dbReference type="NCBI Taxonomy" id="885042"/>
    <lineage>
        <taxon>Bacteria</taxon>
        <taxon>Bacillati</taxon>
        <taxon>Actinomycetota</taxon>
        <taxon>Actinomycetes</taxon>
        <taxon>Mycobacteriales</taxon>
        <taxon>Nocardiaceae</taxon>
        <taxon>Williamsia</taxon>
    </lineage>
</organism>
<accession>A0ABQ1UTP0</accession>